<name>G7YW76_CLOSI</name>
<dbReference type="EMBL" id="DF144593">
    <property type="protein sequence ID" value="GAA57206.1"/>
    <property type="molecule type" value="Genomic_DNA"/>
</dbReference>
<sequence>MPHRPSRDVISRVPLLAAYSRAAIKKLVDPEVKRNHQNWLLEYLPEATVSDINGHWEKPTSSRHWIYGRTVSLLETRRQIPPGRRNNFIRRIVRRQVKLSASTDQEAWSARVNKTESEPISYRSMQPKACLLTPDAVCDPSDLAKASVLIDTLASELSRRMECRKHVLIYHTPNHIPVERTKAAILTACNMRDKVCTD</sequence>
<gene>
    <name evidence="1" type="ORF">CLF_112329</name>
</gene>
<evidence type="ECO:0000313" key="2">
    <source>
        <dbReference type="Proteomes" id="UP000008909"/>
    </source>
</evidence>
<evidence type="ECO:0000313" key="1">
    <source>
        <dbReference type="EMBL" id="GAA57206.1"/>
    </source>
</evidence>
<dbReference type="Proteomes" id="UP000008909">
    <property type="component" value="Unassembled WGS sequence"/>
</dbReference>
<reference key="2">
    <citation type="submission" date="2011-10" db="EMBL/GenBank/DDBJ databases">
        <title>The genome and transcriptome sequence of Clonorchis sinensis provide insights into the carcinogenic liver fluke.</title>
        <authorList>
            <person name="Wang X."/>
            <person name="Huang Y."/>
            <person name="Chen W."/>
            <person name="Liu H."/>
            <person name="Guo L."/>
            <person name="Chen Y."/>
            <person name="Luo F."/>
            <person name="Zhou W."/>
            <person name="Sun J."/>
            <person name="Mao Q."/>
            <person name="Liang P."/>
            <person name="Zhou C."/>
            <person name="Tian Y."/>
            <person name="Men J."/>
            <person name="Lv X."/>
            <person name="Huang L."/>
            <person name="Zhou J."/>
            <person name="Hu Y."/>
            <person name="Li R."/>
            <person name="Zhang F."/>
            <person name="Lei H."/>
            <person name="Li X."/>
            <person name="Hu X."/>
            <person name="Liang C."/>
            <person name="Xu J."/>
            <person name="Wu Z."/>
            <person name="Yu X."/>
        </authorList>
    </citation>
    <scope>NUCLEOTIDE SEQUENCE</scope>
    <source>
        <strain>Henan</strain>
    </source>
</reference>
<evidence type="ECO:0008006" key="3">
    <source>
        <dbReference type="Google" id="ProtNLM"/>
    </source>
</evidence>
<reference evidence="1" key="1">
    <citation type="journal article" date="2011" name="Genome Biol.">
        <title>The draft genome of the carcinogenic human liver fluke Clonorchis sinensis.</title>
        <authorList>
            <person name="Wang X."/>
            <person name="Chen W."/>
            <person name="Huang Y."/>
            <person name="Sun J."/>
            <person name="Men J."/>
            <person name="Liu H."/>
            <person name="Luo F."/>
            <person name="Guo L."/>
            <person name="Lv X."/>
            <person name="Deng C."/>
            <person name="Zhou C."/>
            <person name="Fan Y."/>
            <person name="Li X."/>
            <person name="Huang L."/>
            <person name="Hu Y."/>
            <person name="Liang C."/>
            <person name="Hu X."/>
            <person name="Xu J."/>
            <person name="Yu X."/>
        </authorList>
    </citation>
    <scope>NUCLEOTIDE SEQUENCE [LARGE SCALE GENOMIC DNA]</scope>
    <source>
        <strain evidence="1">Henan</strain>
    </source>
</reference>
<proteinExistence type="predicted"/>
<protein>
    <recommendedName>
        <fullName evidence="3">ATP-binding cassette transporter</fullName>
    </recommendedName>
</protein>
<accession>G7YW76</accession>
<dbReference type="AlphaFoldDB" id="G7YW76"/>
<organism evidence="1 2">
    <name type="scientific">Clonorchis sinensis</name>
    <name type="common">Chinese liver fluke</name>
    <dbReference type="NCBI Taxonomy" id="79923"/>
    <lineage>
        <taxon>Eukaryota</taxon>
        <taxon>Metazoa</taxon>
        <taxon>Spiralia</taxon>
        <taxon>Lophotrochozoa</taxon>
        <taxon>Platyhelminthes</taxon>
        <taxon>Trematoda</taxon>
        <taxon>Digenea</taxon>
        <taxon>Opisthorchiida</taxon>
        <taxon>Opisthorchiata</taxon>
        <taxon>Opisthorchiidae</taxon>
        <taxon>Clonorchis</taxon>
    </lineage>
</organism>
<keyword evidence="2" id="KW-1185">Reference proteome</keyword>